<dbReference type="InterPro" id="IPR036236">
    <property type="entry name" value="Znf_C2H2_sf"/>
</dbReference>
<dbReference type="PROSITE" id="PS50157">
    <property type="entry name" value="ZINC_FINGER_C2H2_2"/>
    <property type="match status" value="1"/>
</dbReference>
<evidence type="ECO:0000256" key="8">
    <source>
        <dbReference type="SAM" id="MobiDB-lite"/>
    </source>
</evidence>
<dbReference type="Gene3D" id="3.30.160.60">
    <property type="entry name" value="Classic Zinc Finger"/>
    <property type="match status" value="1"/>
</dbReference>
<keyword evidence="4 7" id="KW-0863">Zinc-finger</keyword>
<sequence>MSNFSSSSNLRPDIKFASLFLRSTNNSQPILSTQMESANLNLIDIIANLTNQCNEGNPSSPMQKNINYEMLANIASMYNSINYPTGNTSPLNITQEIPSSLDAFNAYQNQQQTNQLQMQNLYTMLFFNMMNANSSNNTSYPNIFMNSPTLTTSHENHIDDVQKIVNLPPQSTNETSSNQMYLNFITQLSMMPNQILNQGNIPDILNNSKLSRNALSMAKHINGAENCSLTQKHVNSGKILNLENVNQNEAIVPSDDNEGWCRNKKYIQKVDSGYMCIVCKKIYGRYNSVSYHVTIYHRNPPIQCTEEGCSFSTREARYIHFHKYYRHGIPLPQSIDLESRKCPFCRHVSKSPAMLEKHIARHVPEGMKNGKKIKCPKCDEMFDKQKLLFDHIKTHENNNSIICVLCNMSFTSIPELDKHKVSVHICDTSCSEESVGSSPHCSSDEEGIFHGPGTPSSSSGKSPI</sequence>
<keyword evidence="6" id="KW-0539">Nucleus</keyword>
<reference evidence="10" key="1">
    <citation type="submission" date="2014-07" db="EMBL/GenBank/DDBJ databases">
        <authorList>
            <person name="Martin A.A"/>
            <person name="De Silva N."/>
        </authorList>
    </citation>
    <scope>NUCLEOTIDE SEQUENCE</scope>
</reference>
<evidence type="ECO:0000256" key="4">
    <source>
        <dbReference type="ARBA" id="ARBA00022771"/>
    </source>
</evidence>
<organism evidence="10 11">
    <name type="scientific">Strongyloides venezuelensis</name>
    <name type="common">Threadworm</name>
    <dbReference type="NCBI Taxonomy" id="75913"/>
    <lineage>
        <taxon>Eukaryota</taxon>
        <taxon>Metazoa</taxon>
        <taxon>Ecdysozoa</taxon>
        <taxon>Nematoda</taxon>
        <taxon>Chromadorea</taxon>
        <taxon>Rhabditida</taxon>
        <taxon>Tylenchina</taxon>
        <taxon>Panagrolaimomorpha</taxon>
        <taxon>Strongyloidoidea</taxon>
        <taxon>Strongyloididae</taxon>
        <taxon>Strongyloides</taxon>
    </lineage>
</organism>
<dbReference type="SUPFAM" id="SSF57667">
    <property type="entry name" value="beta-beta-alpha zinc fingers"/>
    <property type="match status" value="2"/>
</dbReference>
<evidence type="ECO:0000256" key="3">
    <source>
        <dbReference type="ARBA" id="ARBA00022737"/>
    </source>
</evidence>
<protein>
    <submittedName>
        <fullName evidence="11">C2H2-type domain-containing protein</fullName>
    </submittedName>
</protein>
<evidence type="ECO:0000256" key="7">
    <source>
        <dbReference type="PROSITE-ProRule" id="PRU00042"/>
    </source>
</evidence>
<dbReference type="GO" id="GO:0008270">
    <property type="term" value="F:zinc ion binding"/>
    <property type="evidence" value="ECO:0007669"/>
    <property type="project" value="UniProtKB-KW"/>
</dbReference>
<feature type="compositionally biased region" description="Low complexity" evidence="8">
    <location>
        <begin position="451"/>
        <end position="464"/>
    </location>
</feature>
<keyword evidence="10" id="KW-1185">Reference proteome</keyword>
<keyword evidence="5" id="KW-0862">Zinc</keyword>
<accession>A0A0K0EX05</accession>
<dbReference type="PANTHER" id="PTHR24406">
    <property type="entry name" value="TRANSCRIPTIONAL REPRESSOR CTCFL-RELATED"/>
    <property type="match status" value="1"/>
</dbReference>
<comment type="subcellular location">
    <subcellularLocation>
        <location evidence="1">Nucleus</location>
    </subcellularLocation>
</comment>
<dbReference type="WBParaSite" id="SVE_0105900.1">
    <property type="protein sequence ID" value="SVE_0105900.1"/>
    <property type="gene ID" value="SVE_0105900"/>
</dbReference>
<keyword evidence="3" id="KW-0677">Repeat</keyword>
<dbReference type="AlphaFoldDB" id="A0A0K0EX05"/>
<feature type="region of interest" description="Disordered" evidence="8">
    <location>
        <begin position="432"/>
        <end position="464"/>
    </location>
</feature>
<dbReference type="InterPro" id="IPR013087">
    <property type="entry name" value="Znf_C2H2_type"/>
</dbReference>
<evidence type="ECO:0000256" key="6">
    <source>
        <dbReference type="ARBA" id="ARBA00023242"/>
    </source>
</evidence>
<evidence type="ECO:0000259" key="9">
    <source>
        <dbReference type="PROSITE" id="PS50157"/>
    </source>
</evidence>
<reference evidence="11" key="2">
    <citation type="submission" date="2015-08" db="UniProtKB">
        <authorList>
            <consortium name="WormBaseParasite"/>
        </authorList>
    </citation>
    <scope>IDENTIFICATION</scope>
</reference>
<evidence type="ECO:0000256" key="5">
    <source>
        <dbReference type="ARBA" id="ARBA00022833"/>
    </source>
</evidence>
<proteinExistence type="predicted"/>
<dbReference type="Proteomes" id="UP000035680">
    <property type="component" value="Unassembled WGS sequence"/>
</dbReference>
<keyword evidence="2" id="KW-0479">Metal-binding</keyword>
<evidence type="ECO:0000256" key="1">
    <source>
        <dbReference type="ARBA" id="ARBA00004123"/>
    </source>
</evidence>
<name>A0A0K0EX05_STRVS</name>
<dbReference type="GO" id="GO:0005634">
    <property type="term" value="C:nucleus"/>
    <property type="evidence" value="ECO:0007669"/>
    <property type="project" value="UniProtKB-SubCell"/>
</dbReference>
<evidence type="ECO:0000313" key="10">
    <source>
        <dbReference type="Proteomes" id="UP000035680"/>
    </source>
</evidence>
<evidence type="ECO:0000256" key="2">
    <source>
        <dbReference type="ARBA" id="ARBA00022723"/>
    </source>
</evidence>
<feature type="domain" description="C2H2-type" evidence="9">
    <location>
        <begin position="373"/>
        <end position="400"/>
    </location>
</feature>
<dbReference type="STRING" id="75913.A0A0K0EX05"/>
<feature type="compositionally biased region" description="Polar residues" evidence="8">
    <location>
        <begin position="432"/>
        <end position="441"/>
    </location>
</feature>
<dbReference type="InterPro" id="IPR050888">
    <property type="entry name" value="ZnF_C2H2-type_TF"/>
</dbReference>
<evidence type="ECO:0000313" key="11">
    <source>
        <dbReference type="WBParaSite" id="SVE_0105900.1"/>
    </source>
</evidence>
<dbReference type="PROSITE" id="PS00028">
    <property type="entry name" value="ZINC_FINGER_C2H2_1"/>
    <property type="match status" value="3"/>
</dbReference>
<dbReference type="SMART" id="SM00355">
    <property type="entry name" value="ZnF_C2H2"/>
    <property type="match status" value="5"/>
</dbReference>